<comment type="caution">
    <text evidence="6">The sequence shown here is derived from an EMBL/GenBank/DDBJ whole genome shotgun (WGS) entry which is preliminary data.</text>
</comment>
<keyword evidence="4" id="KW-0732">Signal</keyword>
<dbReference type="GO" id="GO:0003755">
    <property type="term" value="F:peptidyl-prolyl cis-trans isomerase activity"/>
    <property type="evidence" value="ECO:0007669"/>
    <property type="project" value="UniProtKB-KW"/>
</dbReference>
<dbReference type="EC" id="5.2.1.8" evidence="1"/>
<dbReference type="InterPro" id="IPR044665">
    <property type="entry name" value="E_coli_cyclophilin_A-like"/>
</dbReference>
<dbReference type="RefSeq" id="WP_184425088.1">
    <property type="nucleotide sequence ID" value="NZ_AP027362.1"/>
</dbReference>
<dbReference type="Proteomes" id="UP000537141">
    <property type="component" value="Unassembled WGS sequence"/>
</dbReference>
<feature type="signal peptide" evidence="4">
    <location>
        <begin position="1"/>
        <end position="19"/>
    </location>
</feature>
<dbReference type="Pfam" id="PF00160">
    <property type="entry name" value="Pro_isomerase"/>
    <property type="match status" value="1"/>
</dbReference>
<gene>
    <name evidence="6" type="ORF">HNQ55_002725</name>
</gene>
<proteinExistence type="predicted"/>
<evidence type="ECO:0000256" key="2">
    <source>
        <dbReference type="ARBA" id="ARBA00023110"/>
    </source>
</evidence>
<evidence type="ECO:0000313" key="6">
    <source>
        <dbReference type="EMBL" id="MBB6544197.1"/>
    </source>
</evidence>
<evidence type="ECO:0000256" key="4">
    <source>
        <dbReference type="SAM" id="SignalP"/>
    </source>
</evidence>
<dbReference type="InterPro" id="IPR029000">
    <property type="entry name" value="Cyclophilin-like_dom_sf"/>
</dbReference>
<organism evidence="6 7">
    <name type="scientific">Thalassotalea piscium</name>
    <dbReference type="NCBI Taxonomy" id="1230533"/>
    <lineage>
        <taxon>Bacteria</taxon>
        <taxon>Pseudomonadati</taxon>
        <taxon>Pseudomonadota</taxon>
        <taxon>Gammaproteobacteria</taxon>
        <taxon>Alteromonadales</taxon>
        <taxon>Colwelliaceae</taxon>
        <taxon>Thalassotalea</taxon>
    </lineage>
</organism>
<dbReference type="InterPro" id="IPR002130">
    <property type="entry name" value="Cyclophilin-type_PPIase_dom"/>
</dbReference>
<evidence type="ECO:0000313" key="7">
    <source>
        <dbReference type="Proteomes" id="UP000537141"/>
    </source>
</evidence>
<dbReference type="Gene3D" id="2.40.100.10">
    <property type="entry name" value="Cyclophilin-like"/>
    <property type="match status" value="1"/>
</dbReference>
<reference evidence="6 7" key="1">
    <citation type="submission" date="2020-08" db="EMBL/GenBank/DDBJ databases">
        <title>Genomic Encyclopedia of Type Strains, Phase IV (KMG-IV): sequencing the most valuable type-strain genomes for metagenomic binning, comparative biology and taxonomic classification.</title>
        <authorList>
            <person name="Goeker M."/>
        </authorList>
    </citation>
    <scope>NUCLEOTIDE SEQUENCE [LARGE SCALE GENOMIC DNA]</scope>
    <source>
        <strain evidence="6 7">DSM 26287</strain>
    </source>
</reference>
<evidence type="ECO:0000256" key="3">
    <source>
        <dbReference type="ARBA" id="ARBA00023235"/>
    </source>
</evidence>
<keyword evidence="2" id="KW-0697">Rotamase</keyword>
<dbReference type="PANTHER" id="PTHR43246">
    <property type="entry name" value="PEPTIDYL-PROLYL CIS-TRANS ISOMERASE CYP38, CHLOROPLASTIC"/>
    <property type="match status" value="1"/>
</dbReference>
<keyword evidence="3 6" id="KW-0413">Isomerase</keyword>
<feature type="chain" id="PRO_5031502329" description="peptidylprolyl isomerase" evidence="4">
    <location>
        <begin position="20"/>
        <end position="204"/>
    </location>
</feature>
<evidence type="ECO:0000259" key="5">
    <source>
        <dbReference type="PROSITE" id="PS50072"/>
    </source>
</evidence>
<protein>
    <recommendedName>
        <fullName evidence="1">peptidylprolyl isomerase</fullName>
        <ecNumber evidence="1">5.2.1.8</ecNumber>
    </recommendedName>
</protein>
<sequence>MFRISLCIFTLLLSLQVHAIKNKGQYIQPNNIFPKVRIETSMGNIILELDRYKAQITVDNFLGYVVREQYNGTLIHRVEQDYLIQAGGFNTNYSEVEPAPPIFNESGNGLKNKTGTIAMAKQLSDAHSATNQFFINLNDNTNLDPGNSWGYAVFGEVIEGYEVLEAISAVEVGYSDKLGYPTVPKKMITIIRVVVLEEEKEDTQ</sequence>
<feature type="domain" description="PPIase cyclophilin-type" evidence="5">
    <location>
        <begin position="32"/>
        <end position="195"/>
    </location>
</feature>
<keyword evidence="7" id="KW-1185">Reference proteome</keyword>
<dbReference type="SUPFAM" id="SSF50891">
    <property type="entry name" value="Cyclophilin-like"/>
    <property type="match status" value="1"/>
</dbReference>
<dbReference type="PROSITE" id="PS50072">
    <property type="entry name" value="CSA_PPIASE_2"/>
    <property type="match status" value="1"/>
</dbReference>
<name>A0A7X0NIQ1_9GAMM</name>
<evidence type="ECO:0000256" key="1">
    <source>
        <dbReference type="ARBA" id="ARBA00013194"/>
    </source>
</evidence>
<accession>A0A7X0NIQ1</accession>
<dbReference type="AlphaFoldDB" id="A0A7X0NIQ1"/>
<dbReference type="EMBL" id="JACHHU010000025">
    <property type="protein sequence ID" value="MBB6544197.1"/>
    <property type="molecule type" value="Genomic_DNA"/>
</dbReference>